<dbReference type="PROSITE" id="PS50043">
    <property type="entry name" value="HTH_LUXR_2"/>
    <property type="match status" value="1"/>
</dbReference>
<dbReference type="SMART" id="SM00421">
    <property type="entry name" value="HTH_LUXR"/>
    <property type="match status" value="1"/>
</dbReference>
<evidence type="ECO:0000313" key="6">
    <source>
        <dbReference type="Proteomes" id="UP001597145"/>
    </source>
</evidence>
<sequence>MTAVQVAAQTAVQVLVVGPSDLVTTSVTPALRAHGFVATGHCADDPLPLAPGAGGVAVVNVDGPGGPRIVAAAAQGGWRPIAVFRPTEPQRAAAAVAAGAVALVPRSASFPDLLHAVAVAADGGGMSADERAQWFDIHRTTLVEIDAGRRALDRLTEREFEVLQRLERGQKAAAIAVEAVLAMSTVRTHIRSILVKLEVNSQQQAVALYRETRRRAS</sequence>
<evidence type="ECO:0000256" key="1">
    <source>
        <dbReference type="ARBA" id="ARBA00023015"/>
    </source>
</evidence>
<evidence type="ECO:0000256" key="3">
    <source>
        <dbReference type="ARBA" id="ARBA00023163"/>
    </source>
</evidence>
<name>A0ABW4FN52_9PSEU</name>
<dbReference type="Pfam" id="PF00196">
    <property type="entry name" value="GerE"/>
    <property type="match status" value="1"/>
</dbReference>
<dbReference type="SUPFAM" id="SSF46894">
    <property type="entry name" value="C-terminal effector domain of the bipartite response regulators"/>
    <property type="match status" value="1"/>
</dbReference>
<comment type="caution">
    <text evidence="5">The sequence shown here is derived from an EMBL/GenBank/DDBJ whole genome shotgun (WGS) entry which is preliminary data.</text>
</comment>
<organism evidence="5 6">
    <name type="scientific">Pseudonocardia aurantiaca</name>
    <dbReference type="NCBI Taxonomy" id="75290"/>
    <lineage>
        <taxon>Bacteria</taxon>
        <taxon>Bacillati</taxon>
        <taxon>Actinomycetota</taxon>
        <taxon>Actinomycetes</taxon>
        <taxon>Pseudonocardiales</taxon>
        <taxon>Pseudonocardiaceae</taxon>
        <taxon>Pseudonocardia</taxon>
    </lineage>
</organism>
<dbReference type="EMBL" id="JBHUCP010000017">
    <property type="protein sequence ID" value="MFD1532029.1"/>
    <property type="molecule type" value="Genomic_DNA"/>
</dbReference>
<proteinExistence type="predicted"/>
<dbReference type="PRINTS" id="PR00038">
    <property type="entry name" value="HTHLUXR"/>
</dbReference>
<dbReference type="Gene3D" id="3.40.50.2300">
    <property type="match status" value="1"/>
</dbReference>
<evidence type="ECO:0000256" key="2">
    <source>
        <dbReference type="ARBA" id="ARBA00023125"/>
    </source>
</evidence>
<keyword evidence="2" id="KW-0238">DNA-binding</keyword>
<evidence type="ECO:0000313" key="5">
    <source>
        <dbReference type="EMBL" id="MFD1532029.1"/>
    </source>
</evidence>
<keyword evidence="3" id="KW-0804">Transcription</keyword>
<dbReference type="PANTHER" id="PTHR44688:SF16">
    <property type="entry name" value="DNA-BINDING TRANSCRIPTIONAL ACTIVATOR DEVR_DOSR"/>
    <property type="match status" value="1"/>
</dbReference>
<dbReference type="CDD" id="cd06170">
    <property type="entry name" value="LuxR_C_like"/>
    <property type="match status" value="1"/>
</dbReference>
<feature type="domain" description="HTH luxR-type" evidence="4">
    <location>
        <begin position="148"/>
        <end position="213"/>
    </location>
</feature>
<gene>
    <name evidence="5" type="ORF">ACFSCY_21590</name>
</gene>
<reference evidence="6" key="1">
    <citation type="journal article" date="2019" name="Int. J. Syst. Evol. Microbiol.">
        <title>The Global Catalogue of Microorganisms (GCM) 10K type strain sequencing project: providing services to taxonomists for standard genome sequencing and annotation.</title>
        <authorList>
            <consortium name="The Broad Institute Genomics Platform"/>
            <consortium name="The Broad Institute Genome Sequencing Center for Infectious Disease"/>
            <person name="Wu L."/>
            <person name="Ma J."/>
        </authorList>
    </citation>
    <scope>NUCLEOTIDE SEQUENCE [LARGE SCALE GENOMIC DNA]</scope>
    <source>
        <strain evidence="6">JCM 12165</strain>
    </source>
</reference>
<dbReference type="PANTHER" id="PTHR44688">
    <property type="entry name" value="DNA-BINDING TRANSCRIPTIONAL ACTIVATOR DEVR_DOSR"/>
    <property type="match status" value="1"/>
</dbReference>
<dbReference type="InterPro" id="IPR011006">
    <property type="entry name" value="CheY-like_superfamily"/>
</dbReference>
<accession>A0ABW4FN52</accession>
<keyword evidence="1" id="KW-0805">Transcription regulation</keyword>
<dbReference type="SUPFAM" id="SSF52172">
    <property type="entry name" value="CheY-like"/>
    <property type="match status" value="1"/>
</dbReference>
<evidence type="ECO:0000259" key="4">
    <source>
        <dbReference type="PROSITE" id="PS50043"/>
    </source>
</evidence>
<dbReference type="InterPro" id="IPR016032">
    <property type="entry name" value="Sig_transdc_resp-reg_C-effctor"/>
</dbReference>
<keyword evidence="6" id="KW-1185">Reference proteome</keyword>
<protein>
    <submittedName>
        <fullName evidence="5">LuxR C-terminal-related transcriptional regulator</fullName>
    </submittedName>
</protein>
<dbReference type="RefSeq" id="WP_343980437.1">
    <property type="nucleotide sequence ID" value="NZ_BAAAJG010000012.1"/>
</dbReference>
<dbReference type="InterPro" id="IPR000792">
    <property type="entry name" value="Tscrpt_reg_LuxR_C"/>
</dbReference>
<dbReference type="Proteomes" id="UP001597145">
    <property type="component" value="Unassembled WGS sequence"/>
</dbReference>